<evidence type="ECO:0000313" key="2">
    <source>
        <dbReference type="Proteomes" id="UP001595935"/>
    </source>
</evidence>
<sequence>MKLSKFIYITLILLSLFGCKKKEVFDESKFGTDVLNSVFLEIVDSVYMDRRTMLPPPMPRLDFKTNKEDTTGYHDNLKRYNFEQDSIKKDKHRILIGVHDFVVSNGINDSKFDLTPFKNNKKFDFQYISKFPPERLWDINDKKSKMPVGTITVHRINFNKEKTSGTLDASASCGGGKCGCGFTIKIENKSGKWHITKIYSTWVS</sequence>
<dbReference type="Proteomes" id="UP001595935">
    <property type="component" value="Unassembled WGS sequence"/>
</dbReference>
<gene>
    <name evidence="1" type="ORF">ACFO5S_14270</name>
</gene>
<name>A0ABV9PF27_9FLAO</name>
<dbReference type="PROSITE" id="PS51257">
    <property type="entry name" value="PROKAR_LIPOPROTEIN"/>
    <property type="match status" value="1"/>
</dbReference>
<dbReference type="EMBL" id="JBHSGV010000005">
    <property type="protein sequence ID" value="MFC4748617.1"/>
    <property type="molecule type" value="Genomic_DNA"/>
</dbReference>
<proteinExistence type="predicted"/>
<reference evidence="2" key="1">
    <citation type="journal article" date="2019" name="Int. J. Syst. Evol. Microbiol.">
        <title>The Global Catalogue of Microorganisms (GCM) 10K type strain sequencing project: providing services to taxonomists for standard genome sequencing and annotation.</title>
        <authorList>
            <consortium name="The Broad Institute Genomics Platform"/>
            <consortium name="The Broad Institute Genome Sequencing Center for Infectious Disease"/>
            <person name="Wu L."/>
            <person name="Ma J."/>
        </authorList>
    </citation>
    <scope>NUCLEOTIDE SEQUENCE [LARGE SCALE GENOMIC DNA]</scope>
    <source>
        <strain evidence="2">WYCCWR 13023</strain>
    </source>
</reference>
<evidence type="ECO:0008006" key="3">
    <source>
        <dbReference type="Google" id="ProtNLM"/>
    </source>
</evidence>
<protein>
    <recommendedName>
        <fullName evidence="3">Lipoprotein</fullName>
    </recommendedName>
</protein>
<organism evidence="1 2">
    <name type="scientific">Flavobacterium branchiicola</name>
    <dbReference type="NCBI Taxonomy" id="1114875"/>
    <lineage>
        <taxon>Bacteria</taxon>
        <taxon>Pseudomonadati</taxon>
        <taxon>Bacteroidota</taxon>
        <taxon>Flavobacteriia</taxon>
        <taxon>Flavobacteriales</taxon>
        <taxon>Flavobacteriaceae</taxon>
        <taxon>Flavobacterium</taxon>
    </lineage>
</organism>
<comment type="caution">
    <text evidence="1">The sequence shown here is derived from an EMBL/GenBank/DDBJ whole genome shotgun (WGS) entry which is preliminary data.</text>
</comment>
<accession>A0ABV9PF27</accession>
<evidence type="ECO:0000313" key="1">
    <source>
        <dbReference type="EMBL" id="MFC4748617.1"/>
    </source>
</evidence>
<dbReference type="RefSeq" id="WP_213258591.1">
    <property type="nucleotide sequence ID" value="NZ_JAGYWA010000005.1"/>
</dbReference>
<keyword evidence="2" id="KW-1185">Reference proteome</keyword>